<organism evidence="7 8">
    <name type="scientific">Janthinobacterium psychrotolerans</name>
    <dbReference type="NCBI Taxonomy" id="1747903"/>
    <lineage>
        <taxon>Bacteria</taxon>
        <taxon>Pseudomonadati</taxon>
        <taxon>Pseudomonadota</taxon>
        <taxon>Betaproteobacteria</taxon>
        <taxon>Burkholderiales</taxon>
        <taxon>Oxalobacteraceae</taxon>
        <taxon>Janthinobacterium</taxon>
    </lineage>
</organism>
<name>A0A1A7C7P1_9BURK</name>
<dbReference type="InterPro" id="IPR003593">
    <property type="entry name" value="AAA+_ATPase"/>
</dbReference>
<dbReference type="GO" id="GO:0016887">
    <property type="term" value="F:ATP hydrolysis activity"/>
    <property type="evidence" value="ECO:0007669"/>
    <property type="project" value="InterPro"/>
</dbReference>
<dbReference type="RefSeq" id="WP_065307087.1">
    <property type="nucleotide sequence ID" value="NZ_LOCQ01000048.1"/>
</dbReference>
<evidence type="ECO:0000256" key="3">
    <source>
        <dbReference type="ARBA" id="ARBA00022741"/>
    </source>
</evidence>
<dbReference type="Proteomes" id="UP000092713">
    <property type="component" value="Unassembled WGS sequence"/>
</dbReference>
<dbReference type="PATRIC" id="fig|1747903.4.peg.3959"/>
<dbReference type="SMART" id="SM00382">
    <property type="entry name" value="AAA"/>
    <property type="match status" value="2"/>
</dbReference>
<dbReference type="Pfam" id="PF00005">
    <property type="entry name" value="ABC_tran"/>
    <property type="match status" value="2"/>
</dbReference>
<dbReference type="PANTHER" id="PTHR19211">
    <property type="entry name" value="ATP-BINDING TRANSPORT PROTEIN-RELATED"/>
    <property type="match status" value="1"/>
</dbReference>
<dbReference type="InterPro" id="IPR003439">
    <property type="entry name" value="ABC_transporter-like_ATP-bd"/>
</dbReference>
<proteinExistence type="predicted"/>
<keyword evidence="8" id="KW-1185">Reference proteome</keyword>
<reference evidence="7 8" key="1">
    <citation type="submission" date="2016-04" db="EMBL/GenBank/DDBJ databases">
        <title>Draft genome sequence of Janthinobacterium psychrotolerans sp. nov., isolated from freshwater sediments in Denmark.</title>
        <authorList>
            <person name="Gong X."/>
            <person name="Skrivergaard S."/>
            <person name="Korsgaard B.S."/>
            <person name="Schreiber L."/>
            <person name="Marshall I.P."/>
            <person name="Finster K."/>
            <person name="Schramm A."/>
        </authorList>
    </citation>
    <scope>NUCLEOTIDE SEQUENCE [LARGE SCALE GENOMIC DNA]</scope>
    <source>
        <strain evidence="7 8">S3-2</strain>
    </source>
</reference>
<evidence type="ECO:0000256" key="1">
    <source>
        <dbReference type="ARBA" id="ARBA00022475"/>
    </source>
</evidence>
<dbReference type="OrthoDB" id="9762051at2"/>
<dbReference type="PANTHER" id="PTHR19211:SF6">
    <property type="entry name" value="BLL7188 PROTEIN"/>
    <property type="match status" value="1"/>
</dbReference>
<dbReference type="STRING" id="1747903.ASR47_101587"/>
<dbReference type="Gene3D" id="3.40.50.300">
    <property type="entry name" value="P-loop containing nucleotide triphosphate hydrolases"/>
    <property type="match status" value="2"/>
</dbReference>
<keyword evidence="1" id="KW-0472">Membrane</keyword>
<evidence type="ECO:0000256" key="2">
    <source>
        <dbReference type="ARBA" id="ARBA00022737"/>
    </source>
</evidence>
<dbReference type="InterPro" id="IPR050611">
    <property type="entry name" value="ABCF"/>
</dbReference>
<dbReference type="InterPro" id="IPR017871">
    <property type="entry name" value="ABC_transporter-like_CS"/>
</dbReference>
<feature type="region of interest" description="Disordered" evidence="5">
    <location>
        <begin position="247"/>
        <end position="275"/>
    </location>
</feature>
<evidence type="ECO:0000256" key="5">
    <source>
        <dbReference type="SAM" id="MobiDB-lite"/>
    </source>
</evidence>
<dbReference type="PROSITE" id="PS00211">
    <property type="entry name" value="ABC_TRANSPORTER_1"/>
    <property type="match status" value="2"/>
</dbReference>
<dbReference type="AlphaFoldDB" id="A0A1A7C7P1"/>
<dbReference type="InterPro" id="IPR027417">
    <property type="entry name" value="P-loop_NTPase"/>
</dbReference>
<accession>A0A1A7C7P1</accession>
<comment type="caution">
    <text evidence="7">The sequence shown here is derived from an EMBL/GenBank/DDBJ whole genome shotgun (WGS) entry which is preliminary data.</text>
</comment>
<sequence length="530" mass="57077">MPALLQLDRLSYVLPDGTPLFHQLLFPFTPHRIGLVGANGAGKSVLARLLAGEVKPHSGAVRCDGGVRHVPQELSPVHFPTVAALAGVDGVLAALDRIAAGSIDEADYALVGERWDAGARLQQSLDEIGLGQLLPDTPTASLSGGERQRIALACAWQSQAGWLILDEPSNHLDVTQRARLERQIACWPRGLLLISHDRSLLGHVDEIVELSAQGLRSYGGNYALYAEQRRLEQTGLQAALQAEKAGEKRARREAQALAERQQRHLARGERDGRHANQSKLLLDARKESSQDSQGKLRLRAQAAQAERQQRVREAGERCAPDAERLLLAPDSSVPNGKLMLELRGLVLPHGQAQPLDLVLSGPRRLAVTGDNGSGKSTLLRVIAGRLAPASGEVLRHGRLAWLDQHAGPLDGELSAVQRLQARNPGMAEGELRTRLALLGIAGARATMASGLLSGGERMKVALAAELYAATPPQLLLLDEPDNHLDLASLQALERMLAQYRGALLVVSHDQAFLQQLGLDEPGLCLHARSV</sequence>
<keyword evidence="2" id="KW-0677">Repeat</keyword>
<evidence type="ECO:0000313" key="8">
    <source>
        <dbReference type="Proteomes" id="UP000092713"/>
    </source>
</evidence>
<dbReference type="SUPFAM" id="SSF52540">
    <property type="entry name" value="P-loop containing nucleoside triphosphate hydrolases"/>
    <property type="match status" value="2"/>
</dbReference>
<dbReference type="FunFam" id="3.40.50.300:FF:001320">
    <property type="entry name" value="Heme ABC transporter ATP-binding protein"/>
    <property type="match status" value="1"/>
</dbReference>
<feature type="compositionally biased region" description="Basic and acidic residues" evidence="5">
    <location>
        <begin position="247"/>
        <end position="274"/>
    </location>
</feature>
<dbReference type="CDD" id="cd03221">
    <property type="entry name" value="ABCF_EF-3"/>
    <property type="match status" value="1"/>
</dbReference>
<feature type="domain" description="ABC transporter" evidence="6">
    <location>
        <begin position="5"/>
        <end position="237"/>
    </location>
</feature>
<evidence type="ECO:0000256" key="4">
    <source>
        <dbReference type="ARBA" id="ARBA00022840"/>
    </source>
</evidence>
<evidence type="ECO:0000313" key="7">
    <source>
        <dbReference type="EMBL" id="OBV40328.1"/>
    </source>
</evidence>
<protein>
    <submittedName>
        <fullName evidence="7">ATPase component of ABC transporter with duplicated ATPase domain</fullName>
    </submittedName>
</protein>
<dbReference type="GO" id="GO:0005524">
    <property type="term" value="F:ATP binding"/>
    <property type="evidence" value="ECO:0007669"/>
    <property type="project" value="UniProtKB-KW"/>
</dbReference>
<keyword evidence="1" id="KW-1003">Cell membrane</keyword>
<dbReference type="PROSITE" id="PS50893">
    <property type="entry name" value="ABC_TRANSPORTER_2"/>
    <property type="match status" value="1"/>
</dbReference>
<evidence type="ECO:0000259" key="6">
    <source>
        <dbReference type="PROSITE" id="PS50893"/>
    </source>
</evidence>
<gene>
    <name evidence="7" type="ORF">ASR47_101587</name>
</gene>
<dbReference type="EMBL" id="LOCQ01000048">
    <property type="protein sequence ID" value="OBV40328.1"/>
    <property type="molecule type" value="Genomic_DNA"/>
</dbReference>
<keyword evidence="4" id="KW-0067">ATP-binding</keyword>
<keyword evidence="3" id="KW-0547">Nucleotide-binding</keyword>